<organism evidence="2 3">
    <name type="scientific">Stylosanthes scabra</name>
    <dbReference type="NCBI Taxonomy" id="79078"/>
    <lineage>
        <taxon>Eukaryota</taxon>
        <taxon>Viridiplantae</taxon>
        <taxon>Streptophyta</taxon>
        <taxon>Embryophyta</taxon>
        <taxon>Tracheophyta</taxon>
        <taxon>Spermatophyta</taxon>
        <taxon>Magnoliopsida</taxon>
        <taxon>eudicotyledons</taxon>
        <taxon>Gunneridae</taxon>
        <taxon>Pentapetalae</taxon>
        <taxon>rosids</taxon>
        <taxon>fabids</taxon>
        <taxon>Fabales</taxon>
        <taxon>Fabaceae</taxon>
        <taxon>Papilionoideae</taxon>
        <taxon>50 kb inversion clade</taxon>
        <taxon>dalbergioids sensu lato</taxon>
        <taxon>Dalbergieae</taxon>
        <taxon>Pterocarpus clade</taxon>
        <taxon>Stylosanthes</taxon>
    </lineage>
</organism>
<dbReference type="Pfam" id="PF02721">
    <property type="entry name" value="DUF223"/>
    <property type="match status" value="1"/>
</dbReference>
<protein>
    <recommendedName>
        <fullName evidence="1">Replication protein A 70 kDa DNA-binding subunit B/D first OB fold domain-containing protein</fullName>
    </recommendedName>
</protein>
<accession>A0ABU6Z2J8</accession>
<sequence length="168" mass="19882">MAGVQDMFADLHRRRLDWRFRVYVKRIFEHRFSGSEDFTLEMVLEDSEGVKVHASVPKALVNQWVGVLKEFKMYQMSFFIVVEKKHYIRYTNTRYTLSFSHRTEVVPVKCLVRINDLRLLAPRAEPALSAGRILPQYMQDRIKFAYGVIFKENRLQRECAIAEEISDC</sequence>
<dbReference type="EMBL" id="JASCZI010271870">
    <property type="protein sequence ID" value="MED6216201.1"/>
    <property type="molecule type" value="Genomic_DNA"/>
</dbReference>
<gene>
    <name evidence="2" type="ORF">PIB30_005080</name>
</gene>
<evidence type="ECO:0000313" key="3">
    <source>
        <dbReference type="Proteomes" id="UP001341840"/>
    </source>
</evidence>
<dbReference type="CDD" id="cd04480">
    <property type="entry name" value="RPA1_DBD_A_like"/>
    <property type="match status" value="1"/>
</dbReference>
<dbReference type="SUPFAM" id="SSF50249">
    <property type="entry name" value="Nucleic acid-binding proteins"/>
    <property type="match status" value="1"/>
</dbReference>
<proteinExistence type="predicted"/>
<name>A0ABU6Z2J8_9FABA</name>
<feature type="domain" description="Replication protein A 70 kDa DNA-binding subunit B/D first OB fold" evidence="1">
    <location>
        <begin position="7"/>
        <end position="107"/>
    </location>
</feature>
<dbReference type="InterPro" id="IPR003871">
    <property type="entry name" value="RFA1B/D_OB_1st"/>
</dbReference>
<dbReference type="InterPro" id="IPR012340">
    <property type="entry name" value="NA-bd_OB-fold"/>
</dbReference>
<evidence type="ECO:0000313" key="2">
    <source>
        <dbReference type="EMBL" id="MED6216201.1"/>
    </source>
</evidence>
<dbReference type="Proteomes" id="UP001341840">
    <property type="component" value="Unassembled WGS sequence"/>
</dbReference>
<keyword evidence="3" id="KW-1185">Reference proteome</keyword>
<dbReference type="Gene3D" id="2.40.50.140">
    <property type="entry name" value="Nucleic acid-binding proteins"/>
    <property type="match status" value="1"/>
</dbReference>
<evidence type="ECO:0000259" key="1">
    <source>
        <dbReference type="Pfam" id="PF02721"/>
    </source>
</evidence>
<comment type="caution">
    <text evidence="2">The sequence shown here is derived from an EMBL/GenBank/DDBJ whole genome shotgun (WGS) entry which is preliminary data.</text>
</comment>
<reference evidence="2 3" key="1">
    <citation type="journal article" date="2023" name="Plants (Basel)">
        <title>Bridging the Gap: Combining Genomics and Transcriptomics Approaches to Understand Stylosanthes scabra, an Orphan Legume from the Brazilian Caatinga.</title>
        <authorList>
            <person name="Ferreira-Neto J.R.C."/>
            <person name="da Silva M.D."/>
            <person name="Binneck E."/>
            <person name="de Melo N.F."/>
            <person name="da Silva R.H."/>
            <person name="de Melo A.L.T.M."/>
            <person name="Pandolfi V."/>
            <person name="Bustamante F.O."/>
            <person name="Brasileiro-Vidal A.C."/>
            <person name="Benko-Iseppon A.M."/>
        </authorList>
    </citation>
    <scope>NUCLEOTIDE SEQUENCE [LARGE SCALE GENOMIC DNA]</scope>
    <source>
        <tissue evidence="2">Leaves</tissue>
    </source>
</reference>